<organism evidence="1 2">
    <name type="scientific">Nonlabens ulvanivorans</name>
    <name type="common">Persicivirga ulvanivorans</name>
    <dbReference type="NCBI Taxonomy" id="906888"/>
    <lineage>
        <taxon>Bacteria</taxon>
        <taxon>Pseudomonadati</taxon>
        <taxon>Bacteroidota</taxon>
        <taxon>Flavobacteriia</taxon>
        <taxon>Flavobacteriales</taxon>
        <taxon>Flavobacteriaceae</taxon>
        <taxon>Nonlabens</taxon>
    </lineage>
</organism>
<sequence>MRFYILISFLFLTQLSLGQMDLPEFSEVVEFEGSNYAYNYELGILKQSNDEKWNIINENTYHNLFVYEDKLITGNADDGYFELDTSTNVLSEFDTTSLLRELQNFKPNEVFLEKISAGCFHYSMISYQYDLSGVNFNLVSSNNSIENFIPKKLFLNQVLHITKMTVQNINHQLTFKEFGITKKELSNFMKEFDCIEDDFEIMFSKYYDRFQFNKENRCEVYSNVKSLSSDINKLNSKEMNDIFINPKFFTISTSSITDVLRLKNKNGVEISISNSDWETSLGKITWLIEYKGFLFKSNSIALRDEIDQLSDGQLIDTAYLSKEEQLLRIIKSLYHNKYQEYPFKF</sequence>
<name>A0A081DCM1_NONUL</name>
<evidence type="ECO:0000313" key="2">
    <source>
        <dbReference type="Proteomes" id="UP000028980"/>
    </source>
</evidence>
<comment type="caution">
    <text evidence="1">The sequence shown here is derived from an EMBL/GenBank/DDBJ whole genome shotgun (WGS) entry which is preliminary data.</text>
</comment>
<reference evidence="1 2" key="1">
    <citation type="journal article" date="2014" name="Genome Announc.">
        <title>Draft Genome Sequences of Marine Flavobacterium Nonlabens Strains NR17, NR24, NR27, NR32, NR33, and Ara13.</title>
        <authorList>
            <person name="Nakanishi M."/>
            <person name="Meirelles P."/>
            <person name="Suzuki R."/>
            <person name="Takatani N."/>
            <person name="Mino S."/>
            <person name="Suda W."/>
            <person name="Oshima K."/>
            <person name="Hattori M."/>
            <person name="Ohkuma M."/>
            <person name="Hosokawa M."/>
            <person name="Miyashita K."/>
            <person name="Thompson F.L."/>
            <person name="Niwa A."/>
            <person name="Sawabe T."/>
            <person name="Sawabe T."/>
        </authorList>
    </citation>
    <scope>NUCLEOTIDE SEQUENCE [LARGE SCALE GENOMIC DNA]</scope>
    <source>
        <strain evidence="2">JCM19296</strain>
    </source>
</reference>
<dbReference type="Proteomes" id="UP000028980">
    <property type="component" value="Unassembled WGS sequence"/>
</dbReference>
<gene>
    <name evidence="1" type="ORF">JCM19296_2267</name>
</gene>
<protein>
    <submittedName>
        <fullName evidence="1">Uncharacterized protein</fullName>
    </submittedName>
</protein>
<accession>A0A081DCM1</accession>
<dbReference type="AlphaFoldDB" id="A0A081DCM1"/>
<proteinExistence type="predicted"/>
<evidence type="ECO:0000313" key="1">
    <source>
        <dbReference type="EMBL" id="GAK76667.1"/>
    </source>
</evidence>
<dbReference type="EMBL" id="BBLG01000005">
    <property type="protein sequence ID" value="GAK76667.1"/>
    <property type="molecule type" value="Genomic_DNA"/>
</dbReference>